<organism evidence="11 12">
    <name type="scientific">Porites lobata</name>
    <dbReference type="NCBI Taxonomy" id="104759"/>
    <lineage>
        <taxon>Eukaryota</taxon>
        <taxon>Metazoa</taxon>
        <taxon>Cnidaria</taxon>
        <taxon>Anthozoa</taxon>
        <taxon>Hexacorallia</taxon>
        <taxon>Scleractinia</taxon>
        <taxon>Fungiina</taxon>
        <taxon>Poritidae</taxon>
        <taxon>Porites</taxon>
    </lineage>
</organism>
<evidence type="ECO:0000256" key="5">
    <source>
        <dbReference type="ARBA" id="ARBA00023136"/>
    </source>
</evidence>
<accession>A0ABN8NNX6</accession>
<dbReference type="EMBL" id="CALNXK010000025">
    <property type="protein sequence ID" value="CAH3113005.1"/>
    <property type="molecule type" value="Genomic_DNA"/>
</dbReference>
<keyword evidence="7 8" id="KW-0807">Transducer</keyword>
<keyword evidence="3 9" id="KW-1133">Transmembrane helix</keyword>
<feature type="domain" description="G-protein coupled receptors family 1 profile" evidence="10">
    <location>
        <begin position="34"/>
        <end position="243"/>
    </location>
</feature>
<evidence type="ECO:0000313" key="11">
    <source>
        <dbReference type="EMBL" id="CAH3113005.1"/>
    </source>
</evidence>
<dbReference type="InterPro" id="IPR000276">
    <property type="entry name" value="GPCR_Rhodpsn"/>
</dbReference>
<gene>
    <name evidence="11" type="ORF">PLOB_00021281</name>
</gene>
<evidence type="ECO:0000256" key="6">
    <source>
        <dbReference type="ARBA" id="ARBA00023170"/>
    </source>
</evidence>
<keyword evidence="12" id="KW-1185">Reference proteome</keyword>
<dbReference type="PRINTS" id="PR00237">
    <property type="entry name" value="GPCRRHODOPSN"/>
</dbReference>
<keyword evidence="6 8" id="KW-0675">Receptor</keyword>
<feature type="transmembrane region" description="Helical" evidence="9">
    <location>
        <begin position="174"/>
        <end position="194"/>
    </location>
</feature>
<evidence type="ECO:0000256" key="7">
    <source>
        <dbReference type="ARBA" id="ARBA00023224"/>
    </source>
</evidence>
<dbReference type="PANTHER" id="PTHR24243:SF208">
    <property type="entry name" value="PYROKININ-1 RECEPTOR"/>
    <property type="match status" value="1"/>
</dbReference>
<name>A0ABN8NNX6_9CNID</name>
<dbReference type="Gene3D" id="1.20.1070.10">
    <property type="entry name" value="Rhodopsin 7-helix transmembrane proteins"/>
    <property type="match status" value="2"/>
</dbReference>
<evidence type="ECO:0000256" key="9">
    <source>
        <dbReference type="SAM" id="Phobius"/>
    </source>
</evidence>
<evidence type="ECO:0000256" key="4">
    <source>
        <dbReference type="ARBA" id="ARBA00023040"/>
    </source>
</evidence>
<dbReference type="Proteomes" id="UP001159405">
    <property type="component" value="Unassembled WGS sequence"/>
</dbReference>
<dbReference type="PANTHER" id="PTHR24243">
    <property type="entry name" value="G-PROTEIN COUPLED RECEPTOR"/>
    <property type="match status" value="1"/>
</dbReference>
<keyword evidence="4 8" id="KW-0297">G-protein coupled receptor</keyword>
<evidence type="ECO:0000259" key="10">
    <source>
        <dbReference type="PROSITE" id="PS50262"/>
    </source>
</evidence>
<reference evidence="11 12" key="1">
    <citation type="submission" date="2022-05" db="EMBL/GenBank/DDBJ databases">
        <authorList>
            <consortium name="Genoscope - CEA"/>
            <person name="William W."/>
        </authorList>
    </citation>
    <scope>NUCLEOTIDE SEQUENCE [LARGE SCALE GENOMIC DNA]</scope>
</reference>
<dbReference type="Pfam" id="PF00001">
    <property type="entry name" value="7tm_1"/>
    <property type="match status" value="2"/>
</dbReference>
<proteinExistence type="inferred from homology"/>
<dbReference type="PROSITE" id="PS50262">
    <property type="entry name" value="G_PROTEIN_RECEP_F1_2"/>
    <property type="match status" value="1"/>
</dbReference>
<feature type="transmembrane region" description="Helical" evidence="9">
    <location>
        <begin position="15"/>
        <end position="43"/>
    </location>
</feature>
<sequence length="243" mass="26670">MDNSSHVGNEPCSPAVSIVFTTVLAIISLAAFIGNILVMTVVYKTPSLRTSTNYYYVNMAVSDFLSSLTLWPLYLTDEIITQRGSLIKGPMATVGCKVGVYVRVFSTSVSILSLVLIATDRYFAIVFSLKSSILLSRRVRITALVATLDAFIGNILVMTVVYKTPSLRTSTNYYYVNMTVSDFLSSLTLWPLYLTDEIITQRGSLIKGPVATVGCKVGVYVRVVSTSVYILSLVLIATDRYFA</sequence>
<dbReference type="PROSITE" id="PS00237">
    <property type="entry name" value="G_PROTEIN_RECEP_F1_1"/>
    <property type="match status" value="1"/>
</dbReference>
<evidence type="ECO:0000256" key="1">
    <source>
        <dbReference type="ARBA" id="ARBA00004141"/>
    </source>
</evidence>
<comment type="similarity">
    <text evidence="8">Belongs to the G-protein coupled receptor 1 family.</text>
</comment>
<protein>
    <recommendedName>
        <fullName evidence="10">G-protein coupled receptors family 1 profile domain-containing protein</fullName>
    </recommendedName>
</protein>
<feature type="transmembrane region" description="Helical" evidence="9">
    <location>
        <begin position="141"/>
        <end position="162"/>
    </location>
</feature>
<comment type="subcellular location">
    <subcellularLocation>
        <location evidence="1">Membrane</location>
        <topology evidence="1">Multi-pass membrane protein</topology>
    </subcellularLocation>
</comment>
<evidence type="ECO:0000313" key="12">
    <source>
        <dbReference type="Proteomes" id="UP001159405"/>
    </source>
</evidence>
<dbReference type="InterPro" id="IPR017452">
    <property type="entry name" value="GPCR_Rhodpsn_7TM"/>
</dbReference>
<keyword evidence="5 9" id="KW-0472">Membrane</keyword>
<evidence type="ECO:0000256" key="8">
    <source>
        <dbReference type="RuleBase" id="RU000688"/>
    </source>
</evidence>
<comment type="caution">
    <text evidence="11">The sequence shown here is derived from an EMBL/GenBank/DDBJ whole genome shotgun (WGS) entry which is preliminary data.</text>
</comment>
<dbReference type="CDD" id="cd00637">
    <property type="entry name" value="7tm_classA_rhodopsin-like"/>
    <property type="match status" value="1"/>
</dbReference>
<evidence type="ECO:0000256" key="3">
    <source>
        <dbReference type="ARBA" id="ARBA00022989"/>
    </source>
</evidence>
<evidence type="ECO:0000256" key="2">
    <source>
        <dbReference type="ARBA" id="ARBA00022692"/>
    </source>
</evidence>
<dbReference type="SUPFAM" id="SSF81321">
    <property type="entry name" value="Family A G protein-coupled receptor-like"/>
    <property type="match status" value="2"/>
</dbReference>
<keyword evidence="2 8" id="KW-0812">Transmembrane</keyword>
<feature type="non-terminal residue" evidence="11">
    <location>
        <position position="243"/>
    </location>
</feature>